<dbReference type="PROSITE" id="PS00688">
    <property type="entry name" value="SIGMA54_INTERACT_3"/>
    <property type="match status" value="1"/>
</dbReference>
<dbReference type="Pfam" id="PF20161">
    <property type="entry name" value="VpsR"/>
    <property type="match status" value="1"/>
</dbReference>
<dbReference type="InterPro" id="IPR003593">
    <property type="entry name" value="AAA+_ATPase"/>
</dbReference>
<dbReference type="RefSeq" id="WP_162207120.1">
    <property type="nucleotide sequence ID" value="NZ_JAWXXR010000001.1"/>
</dbReference>
<dbReference type="Gene3D" id="1.10.8.60">
    <property type="match status" value="1"/>
</dbReference>
<gene>
    <name evidence="7" type="ORF">SIL79_13405</name>
</gene>
<dbReference type="InterPro" id="IPR027417">
    <property type="entry name" value="P-loop_NTPase"/>
</dbReference>
<dbReference type="Pfam" id="PF02954">
    <property type="entry name" value="HTH_8"/>
    <property type="match status" value="1"/>
</dbReference>
<proteinExistence type="predicted"/>
<dbReference type="SUPFAM" id="SSF52540">
    <property type="entry name" value="P-loop containing nucleoside triphosphate hydrolases"/>
    <property type="match status" value="1"/>
</dbReference>
<name>A0ABU4QGE7_9GAMM</name>
<evidence type="ECO:0000313" key="8">
    <source>
        <dbReference type="Proteomes" id="UP001272773"/>
    </source>
</evidence>
<dbReference type="Proteomes" id="UP001272773">
    <property type="component" value="Unassembled WGS sequence"/>
</dbReference>
<evidence type="ECO:0000256" key="5">
    <source>
        <dbReference type="ARBA" id="ARBA00023163"/>
    </source>
</evidence>
<evidence type="ECO:0000259" key="6">
    <source>
        <dbReference type="PROSITE" id="PS50045"/>
    </source>
</evidence>
<dbReference type="Pfam" id="PF25601">
    <property type="entry name" value="AAA_lid_14"/>
    <property type="match status" value="1"/>
</dbReference>
<dbReference type="PANTHER" id="PTHR32071:SF120">
    <property type="entry name" value="TRANSCRIPTIONAL REGULATOR-RELATED"/>
    <property type="match status" value="1"/>
</dbReference>
<dbReference type="InterPro" id="IPR009057">
    <property type="entry name" value="Homeodomain-like_sf"/>
</dbReference>
<dbReference type="Pfam" id="PF00158">
    <property type="entry name" value="Sigma54_activat"/>
    <property type="match status" value="1"/>
</dbReference>
<protein>
    <submittedName>
        <fullName evidence="7">Sigma-54 dependent transcriptional regulator</fullName>
    </submittedName>
</protein>
<dbReference type="InterPro" id="IPR025944">
    <property type="entry name" value="Sigma_54_int_dom_CS"/>
</dbReference>
<evidence type="ECO:0000256" key="3">
    <source>
        <dbReference type="ARBA" id="ARBA00023015"/>
    </source>
</evidence>
<dbReference type="SMART" id="SM00382">
    <property type="entry name" value="AAA"/>
    <property type="match status" value="1"/>
</dbReference>
<dbReference type="Gene3D" id="1.10.10.60">
    <property type="entry name" value="Homeodomain-like"/>
    <property type="match status" value="1"/>
</dbReference>
<keyword evidence="5" id="KW-0804">Transcription</keyword>
<keyword evidence="3" id="KW-0805">Transcription regulation</keyword>
<organism evidence="7 8">
    <name type="scientific">Shewanella indica</name>
    <dbReference type="NCBI Taxonomy" id="768528"/>
    <lineage>
        <taxon>Bacteria</taxon>
        <taxon>Pseudomonadati</taxon>
        <taxon>Pseudomonadota</taxon>
        <taxon>Gammaproteobacteria</taxon>
        <taxon>Alteromonadales</taxon>
        <taxon>Shewanellaceae</taxon>
        <taxon>Shewanella</taxon>
    </lineage>
</organism>
<evidence type="ECO:0000313" key="7">
    <source>
        <dbReference type="EMBL" id="MDX6017320.1"/>
    </source>
</evidence>
<keyword evidence="4" id="KW-0238">DNA-binding</keyword>
<dbReference type="SUPFAM" id="SSF46689">
    <property type="entry name" value="Homeodomain-like"/>
    <property type="match status" value="1"/>
</dbReference>
<dbReference type="InterPro" id="IPR045343">
    <property type="entry name" value="VpsR"/>
</dbReference>
<dbReference type="InterPro" id="IPR025943">
    <property type="entry name" value="Sigma_54_int_dom_ATP-bd_2"/>
</dbReference>
<keyword evidence="1" id="KW-0547">Nucleotide-binding</keyword>
<dbReference type="InterPro" id="IPR058031">
    <property type="entry name" value="AAA_lid_NorR"/>
</dbReference>
<sequence>MNQDVPSDSKGSRISRRNILVLDPVDGLPDIAAELAPFGWHCFKAQRAHDALTLLGQYDIRVIVAVIETSSHKCQAREIAEIQRKHPKLQWLAVTDGILDTSCSWLLSANFIDYYHKPLSWCRFNDSLGHAWGMSQLARNNPTVAIDGAPLTAIEGKHPLIQTLRRDLEKLGQSDDTVLLSGETGSGKGLCAKWLHFLSHRRQGPFVTLNCGALPASLIQSTLFGHEKGAFTGADKRYIGHLEQADGGTLFLDEIADLPLDLQVNLLHFLDDKQIMRIGACHPQTVNCRMIFASHQDLENAVDEGRFREDLYHRLNVLRLHVPSLREYKIDIIPMAERFLQSIPGNASSLVFSNEALNAIQNYNWPGNVRELQNRIRRAAVMAEGTEISAKALGLDRIKEHNPDIDLAKQRDNLDAEVLLKAIADNRHNISAAARQLNISRTTFYRLIKKCQIQL</sequence>
<dbReference type="PROSITE" id="PS50045">
    <property type="entry name" value="SIGMA54_INTERACT_4"/>
    <property type="match status" value="1"/>
</dbReference>
<dbReference type="CDD" id="cd00009">
    <property type="entry name" value="AAA"/>
    <property type="match status" value="1"/>
</dbReference>
<keyword evidence="2" id="KW-0067">ATP-binding</keyword>
<dbReference type="SUPFAM" id="SSF52172">
    <property type="entry name" value="CheY-like"/>
    <property type="match status" value="1"/>
</dbReference>
<reference evidence="7 8" key="1">
    <citation type="submission" date="2023-11" db="EMBL/GenBank/DDBJ databases">
        <title>MicrobeMod: A computational toolkit for identifying prokaryotic methylation and restriction-modification with nanopore sequencing.</title>
        <authorList>
            <person name="Crits-Christoph A."/>
            <person name="Kang S.C."/>
            <person name="Lee H."/>
            <person name="Ostrov N."/>
        </authorList>
    </citation>
    <scope>NUCLEOTIDE SEQUENCE [LARGE SCALE GENOMIC DNA]</scope>
    <source>
        <strain evidence="7 8">ATCC BAA-2732</strain>
    </source>
</reference>
<feature type="domain" description="Sigma-54 factor interaction" evidence="6">
    <location>
        <begin position="154"/>
        <end position="381"/>
    </location>
</feature>
<keyword evidence="8" id="KW-1185">Reference proteome</keyword>
<accession>A0ABU4QGE7</accession>
<dbReference type="InterPro" id="IPR002197">
    <property type="entry name" value="HTH_Fis"/>
</dbReference>
<dbReference type="PROSITE" id="PS00676">
    <property type="entry name" value="SIGMA54_INTERACT_2"/>
    <property type="match status" value="1"/>
</dbReference>
<evidence type="ECO:0000256" key="1">
    <source>
        <dbReference type="ARBA" id="ARBA00022741"/>
    </source>
</evidence>
<dbReference type="EMBL" id="JAWXXR010000001">
    <property type="protein sequence ID" value="MDX6017320.1"/>
    <property type="molecule type" value="Genomic_DNA"/>
</dbReference>
<comment type="caution">
    <text evidence="7">The sequence shown here is derived from an EMBL/GenBank/DDBJ whole genome shotgun (WGS) entry which is preliminary data.</text>
</comment>
<dbReference type="PANTHER" id="PTHR32071">
    <property type="entry name" value="TRANSCRIPTIONAL REGULATORY PROTEIN"/>
    <property type="match status" value="1"/>
</dbReference>
<evidence type="ECO:0000256" key="2">
    <source>
        <dbReference type="ARBA" id="ARBA00022840"/>
    </source>
</evidence>
<dbReference type="Gene3D" id="3.40.50.300">
    <property type="entry name" value="P-loop containing nucleotide triphosphate hydrolases"/>
    <property type="match status" value="1"/>
</dbReference>
<dbReference type="GeneID" id="88624523"/>
<evidence type="ECO:0000256" key="4">
    <source>
        <dbReference type="ARBA" id="ARBA00023125"/>
    </source>
</evidence>
<dbReference type="InterPro" id="IPR011006">
    <property type="entry name" value="CheY-like_superfamily"/>
</dbReference>
<dbReference type="InterPro" id="IPR002078">
    <property type="entry name" value="Sigma_54_int"/>
</dbReference>